<evidence type="ECO:0000256" key="2">
    <source>
        <dbReference type="RuleBase" id="RU003971"/>
    </source>
</evidence>
<keyword evidence="6" id="KW-1185">Reference proteome</keyword>
<dbReference type="PRINTS" id="PR00376">
    <property type="entry name" value="IL1BCENZYME"/>
</dbReference>
<dbReference type="SUPFAM" id="SSF52129">
    <property type="entry name" value="Caspase-like"/>
    <property type="match status" value="2"/>
</dbReference>
<dbReference type="InterPro" id="IPR029030">
    <property type="entry name" value="Caspase-like_dom_sf"/>
</dbReference>
<dbReference type="VEuPathDB" id="VectorBase:LDEU009239"/>
<dbReference type="EMBL" id="NCKV01007872">
    <property type="protein sequence ID" value="RWS22801.1"/>
    <property type="molecule type" value="Genomic_DNA"/>
</dbReference>
<feature type="domain" description="Caspase family p20" evidence="4">
    <location>
        <begin position="14"/>
        <end position="103"/>
    </location>
</feature>
<dbReference type="InterPro" id="IPR015917">
    <property type="entry name" value="Pept_C14A"/>
</dbReference>
<dbReference type="GO" id="GO:0004197">
    <property type="term" value="F:cysteine-type endopeptidase activity"/>
    <property type="evidence" value="ECO:0007669"/>
    <property type="project" value="InterPro"/>
</dbReference>
<dbReference type="Gene3D" id="3.40.50.1460">
    <property type="match status" value="2"/>
</dbReference>
<comment type="caution">
    <text evidence="5">The sequence shown here is derived from an EMBL/GenBank/DDBJ whole genome shotgun (WGS) entry which is preliminary data.</text>
</comment>
<dbReference type="STRING" id="299467.A0A443S5N3"/>
<dbReference type="InterPro" id="IPR011600">
    <property type="entry name" value="Pept_C14_caspase"/>
</dbReference>
<protein>
    <submittedName>
        <fullName evidence="5">Caspase-1-like protein</fullName>
    </submittedName>
</protein>
<organism evidence="5 6">
    <name type="scientific">Leptotrombidium deliense</name>
    <dbReference type="NCBI Taxonomy" id="299467"/>
    <lineage>
        <taxon>Eukaryota</taxon>
        <taxon>Metazoa</taxon>
        <taxon>Ecdysozoa</taxon>
        <taxon>Arthropoda</taxon>
        <taxon>Chelicerata</taxon>
        <taxon>Arachnida</taxon>
        <taxon>Acari</taxon>
        <taxon>Acariformes</taxon>
        <taxon>Trombidiformes</taxon>
        <taxon>Prostigmata</taxon>
        <taxon>Anystina</taxon>
        <taxon>Parasitengona</taxon>
        <taxon>Trombiculoidea</taxon>
        <taxon>Trombiculidae</taxon>
        <taxon>Leptotrombidium</taxon>
    </lineage>
</organism>
<proteinExistence type="inferred from homology"/>
<dbReference type="Proteomes" id="UP000288716">
    <property type="component" value="Unassembled WGS sequence"/>
</dbReference>
<dbReference type="PROSITE" id="PS50207">
    <property type="entry name" value="CASPASE_P10"/>
    <property type="match status" value="1"/>
</dbReference>
<dbReference type="PANTHER" id="PTHR10454:SF232">
    <property type="entry name" value="AT03047P-RELATED"/>
    <property type="match status" value="1"/>
</dbReference>
<accession>A0A443S5N3</accession>
<reference evidence="5 6" key="1">
    <citation type="journal article" date="2018" name="Gigascience">
        <title>Genomes of trombidid mites reveal novel predicted allergens and laterally-transferred genes associated with secondary metabolism.</title>
        <authorList>
            <person name="Dong X."/>
            <person name="Chaisiri K."/>
            <person name="Xia D."/>
            <person name="Armstrong S.D."/>
            <person name="Fang Y."/>
            <person name="Donnelly M.J."/>
            <person name="Kadowaki T."/>
            <person name="McGarry J.W."/>
            <person name="Darby A.C."/>
            <person name="Makepeace B.L."/>
        </authorList>
    </citation>
    <scope>NUCLEOTIDE SEQUENCE [LARGE SCALE GENOMIC DNA]</scope>
    <source>
        <strain evidence="5">UoL-UT</strain>
    </source>
</reference>
<dbReference type="OrthoDB" id="6116485at2759"/>
<dbReference type="AlphaFoldDB" id="A0A443S5N3"/>
<comment type="similarity">
    <text evidence="1 2">Belongs to the peptidase C14A family.</text>
</comment>
<dbReference type="Pfam" id="PF00656">
    <property type="entry name" value="Peptidase_C14"/>
    <property type="match status" value="2"/>
</dbReference>
<gene>
    <name evidence="5" type="ORF">B4U80_13488</name>
</gene>
<evidence type="ECO:0000259" key="4">
    <source>
        <dbReference type="PROSITE" id="PS50208"/>
    </source>
</evidence>
<name>A0A443S5N3_9ACAR</name>
<dbReference type="PANTHER" id="PTHR10454">
    <property type="entry name" value="CASPASE"/>
    <property type="match status" value="1"/>
</dbReference>
<dbReference type="SMART" id="SM00115">
    <property type="entry name" value="CASc"/>
    <property type="match status" value="1"/>
</dbReference>
<feature type="domain" description="Caspase family p20" evidence="4">
    <location>
        <begin position="224"/>
        <end position="346"/>
    </location>
</feature>
<dbReference type="PROSITE" id="PS50208">
    <property type="entry name" value="CASPASE_P20"/>
    <property type="match status" value="2"/>
</dbReference>
<dbReference type="InterPro" id="IPR001309">
    <property type="entry name" value="Pept_C14_p20"/>
</dbReference>
<evidence type="ECO:0000313" key="6">
    <source>
        <dbReference type="Proteomes" id="UP000288716"/>
    </source>
</evidence>
<feature type="domain" description="Caspase family p10" evidence="3">
    <location>
        <begin position="372"/>
        <end position="470"/>
    </location>
</feature>
<dbReference type="GO" id="GO:0006508">
    <property type="term" value="P:proteolysis"/>
    <property type="evidence" value="ECO:0007669"/>
    <property type="project" value="InterPro"/>
</dbReference>
<sequence length="474" mass="55217">MPQWALNRVHNFSDALRLHYIFEENGFSVHSFDNLDVDSIKRELNEYSSGKRGVYDLLVCVVLTHLFDGKLCAQDAVYPFNIIHEPFLLKNCKMLKGKPKLFICDFSQAISKALGKKQQFKVPAELPTEDDFFVAISLASDDAIIRSPYIEYSYFMRFLIEAMQDNNGDIELIFNDVKRRLSIEQGDLLLQHTLVFTTLRDNCYINRSTVQLTKEQLEDEYKFKNGHCVIFNHDTYNIEGEINPPTREGAEKDCKDIRKHFIQCGFKVLILNNPTYEDIITILTCYAKDIIDHDCLVCFFLTHGKMNKLYAKDKSYEIDNILIPFIPEEATRQAEKAIVFFINACQTYFEFDGNPLIARLDKKILRQMCIPESDFLIAMSTAPGFTSLRNIEDGAFFIQYLLQTLRSIHQNNEKQDIHKVLQRTYNTFSKDRNDFKGMFVHLAAENSTNEEIRQYPVYVSTMRKLFDLHRNVPH</sequence>
<dbReference type="InterPro" id="IPR002138">
    <property type="entry name" value="Pept_C14_p10"/>
</dbReference>
<evidence type="ECO:0000256" key="1">
    <source>
        <dbReference type="ARBA" id="ARBA00010134"/>
    </source>
</evidence>
<dbReference type="InterPro" id="IPR002398">
    <property type="entry name" value="Pept_C14"/>
</dbReference>
<evidence type="ECO:0000313" key="5">
    <source>
        <dbReference type="EMBL" id="RWS22801.1"/>
    </source>
</evidence>
<evidence type="ECO:0000259" key="3">
    <source>
        <dbReference type="PROSITE" id="PS50207"/>
    </source>
</evidence>